<feature type="binding site" evidence="12">
    <location>
        <position position="302"/>
    </location>
    <ligand>
        <name>Mg(2+)</name>
        <dbReference type="ChEBI" id="CHEBI:18420"/>
        <label>1</label>
    </ligand>
</feature>
<keyword evidence="6 12" id="KW-0963">Cytoplasm</keyword>
<evidence type="ECO:0000256" key="3">
    <source>
        <dbReference type="ARBA" id="ARBA00011881"/>
    </source>
</evidence>
<feature type="active site" evidence="12">
    <location>
        <position position="110"/>
    </location>
</feature>
<evidence type="ECO:0000256" key="11">
    <source>
        <dbReference type="ARBA" id="ARBA00033659"/>
    </source>
</evidence>
<evidence type="ECO:0000256" key="6">
    <source>
        <dbReference type="ARBA" id="ARBA00022490"/>
    </source>
</evidence>
<evidence type="ECO:0000256" key="5">
    <source>
        <dbReference type="ARBA" id="ARBA00018232"/>
    </source>
</evidence>
<dbReference type="KEGG" id="tem:JW646_12515"/>
<dbReference type="Proteomes" id="UP001198983">
    <property type="component" value="Chromosome"/>
</dbReference>
<evidence type="ECO:0000256" key="2">
    <source>
        <dbReference type="ARBA" id="ARBA00005765"/>
    </source>
</evidence>
<dbReference type="GO" id="GO:0005737">
    <property type="term" value="C:cytoplasm"/>
    <property type="evidence" value="ECO:0007669"/>
    <property type="project" value="UniProtKB-SubCell"/>
</dbReference>
<evidence type="ECO:0000256" key="10">
    <source>
        <dbReference type="ARBA" id="ARBA00023277"/>
    </source>
</evidence>
<keyword evidence="8 12" id="KW-0479">Metal-binding</keyword>
<comment type="catalytic activity">
    <reaction evidence="11 12 13">
        <text>alpha-D-xylose = alpha-D-xylulofuranose</text>
        <dbReference type="Rhea" id="RHEA:22816"/>
        <dbReference type="ChEBI" id="CHEBI:28518"/>
        <dbReference type="ChEBI" id="CHEBI:188998"/>
        <dbReference type="EC" id="5.3.1.5"/>
    </reaction>
</comment>
<dbReference type="NCBIfam" id="TIGR02630">
    <property type="entry name" value="xylose_isom_A"/>
    <property type="match status" value="1"/>
</dbReference>
<dbReference type="EC" id="5.3.1.5" evidence="4 12"/>
<dbReference type="GO" id="GO:0000287">
    <property type="term" value="F:magnesium ion binding"/>
    <property type="evidence" value="ECO:0007669"/>
    <property type="project" value="UniProtKB-UniRule"/>
</dbReference>
<keyword evidence="12" id="KW-0460">Magnesium</keyword>
<evidence type="ECO:0000256" key="4">
    <source>
        <dbReference type="ARBA" id="ARBA00011958"/>
    </source>
</evidence>
<dbReference type="PRINTS" id="PR00688">
    <property type="entry name" value="XYLOSISMRASE"/>
</dbReference>
<dbReference type="GO" id="GO:0009045">
    <property type="term" value="F:xylose isomerase activity"/>
    <property type="evidence" value="ECO:0007669"/>
    <property type="project" value="UniProtKB-UniRule"/>
</dbReference>
<organism evidence="16 17">
    <name type="scientific">Terrisporobacter hibernicus</name>
    <dbReference type="NCBI Taxonomy" id="2813371"/>
    <lineage>
        <taxon>Bacteria</taxon>
        <taxon>Bacillati</taxon>
        <taxon>Bacillota</taxon>
        <taxon>Clostridia</taxon>
        <taxon>Peptostreptococcales</taxon>
        <taxon>Peptostreptococcaceae</taxon>
        <taxon>Terrisporobacter</taxon>
    </lineage>
</organism>
<evidence type="ECO:0000259" key="15">
    <source>
        <dbReference type="Pfam" id="PF01261"/>
    </source>
</evidence>
<dbReference type="EMBL" id="CP081135">
    <property type="protein sequence ID" value="UEL46464.1"/>
    <property type="molecule type" value="Genomic_DNA"/>
</dbReference>
<dbReference type="Gene3D" id="3.20.20.150">
    <property type="entry name" value="Divalent-metal-dependent TIM barrel enzymes"/>
    <property type="match status" value="1"/>
</dbReference>
<feature type="binding site" evidence="12">
    <location>
        <position position="238"/>
    </location>
    <ligand>
        <name>Mg(2+)</name>
        <dbReference type="ChEBI" id="CHEBI:18420"/>
        <label>1</label>
    </ligand>
</feature>
<feature type="binding site" evidence="12">
    <location>
        <position position="274"/>
    </location>
    <ligand>
        <name>Mg(2+)</name>
        <dbReference type="ChEBI" id="CHEBI:18420"/>
        <label>1</label>
    </ligand>
</feature>
<evidence type="ECO:0000256" key="7">
    <source>
        <dbReference type="ARBA" id="ARBA00022629"/>
    </source>
</evidence>
<dbReference type="InterPro" id="IPR036237">
    <property type="entry name" value="Xyl_isomerase-like_sf"/>
</dbReference>
<gene>
    <name evidence="12 16" type="primary">xylA</name>
    <name evidence="16" type="ORF">JW646_12515</name>
</gene>
<protein>
    <recommendedName>
        <fullName evidence="5 12">Xylose isomerase</fullName>
        <ecNumber evidence="4 12">5.3.1.5</ecNumber>
    </recommendedName>
</protein>
<dbReference type="GO" id="GO:0042732">
    <property type="term" value="P:D-xylose metabolic process"/>
    <property type="evidence" value="ECO:0007669"/>
    <property type="project" value="UniProtKB-UniRule"/>
</dbReference>
<feature type="binding site" evidence="12">
    <location>
        <position position="345"/>
    </location>
    <ligand>
        <name>Mg(2+)</name>
        <dbReference type="ChEBI" id="CHEBI:18420"/>
        <label>1</label>
    </ligand>
</feature>
<dbReference type="InterPro" id="IPR001998">
    <property type="entry name" value="Xylose_isomerase"/>
</dbReference>
<feature type="binding site" evidence="12">
    <location>
        <position position="277"/>
    </location>
    <ligand>
        <name>Mg(2+)</name>
        <dbReference type="ChEBI" id="CHEBI:18420"/>
        <label>2</label>
    </ligand>
</feature>
<dbReference type="SUPFAM" id="SSF51658">
    <property type="entry name" value="Xylose isomerase-like"/>
    <property type="match status" value="1"/>
</dbReference>
<name>A0AAX2ZB89_9FIRM</name>
<evidence type="ECO:0000256" key="14">
    <source>
        <dbReference type="RuleBase" id="RU000610"/>
    </source>
</evidence>
<feature type="binding site" evidence="12">
    <location>
        <position position="315"/>
    </location>
    <ligand>
        <name>Mg(2+)</name>
        <dbReference type="ChEBI" id="CHEBI:18420"/>
        <label>2</label>
    </ligand>
</feature>
<keyword evidence="10 12" id="KW-0119">Carbohydrate metabolism</keyword>
<comment type="subunit">
    <text evidence="3 12 14">Homotetramer.</text>
</comment>
<dbReference type="Pfam" id="PF01261">
    <property type="entry name" value="AP_endonuc_2"/>
    <property type="match status" value="1"/>
</dbReference>
<accession>A0AAX2ZB89</accession>
<evidence type="ECO:0000313" key="17">
    <source>
        <dbReference type="Proteomes" id="UP001198983"/>
    </source>
</evidence>
<dbReference type="NCBIfam" id="NF003998">
    <property type="entry name" value="PRK05474.1"/>
    <property type="match status" value="1"/>
</dbReference>
<dbReference type="PANTHER" id="PTHR48408:SF1">
    <property type="entry name" value="XYLOSE ISOMERASE"/>
    <property type="match status" value="1"/>
</dbReference>
<dbReference type="InterPro" id="IPR013452">
    <property type="entry name" value="Xylose_isom_bac"/>
</dbReference>
<feature type="active site" evidence="12">
    <location>
        <position position="107"/>
    </location>
</feature>
<dbReference type="RefSeq" id="WP_074914573.1">
    <property type="nucleotide sequence ID" value="NZ_CP081135.1"/>
</dbReference>
<comment type="subcellular location">
    <subcellularLocation>
        <location evidence="1 12 14">Cytoplasm</location>
    </subcellularLocation>
</comment>
<keyword evidence="17" id="KW-1185">Reference proteome</keyword>
<evidence type="ECO:0000256" key="8">
    <source>
        <dbReference type="ARBA" id="ARBA00022723"/>
    </source>
</evidence>
<dbReference type="PROSITE" id="PS51415">
    <property type="entry name" value="XYLOSE_ISOMERASE"/>
    <property type="match status" value="1"/>
</dbReference>
<sequence length="446" mass="50664">MSTIVETKTYFKGIEKVNYEGPTSKNPLAFKYYNPDEVVMGKTMKEHCRFAMSYWHTLTYMGNDPFGGATMHRPWDQREDAMEIAKERVHASFEFMEKMQIPFFCFHDVDVAPRGKTLAETNANLDEIVEVIKEEMKRTGIKCLWGTTNAFGDDKFVHGAGTSCNATVFAYAAAQIKKAMDVTKELGGVNYVFWGGREGYETLLNTDTGLELDNLARLLQMAVDYKKEIGFEGQLLIEPKPKEPTKHQYDFDTATVLAFLRKYNLQNDFKLNIEANHATLAGHTFQHELNQCRINGVLGSVDANQGDLMLGWDTDQFPTNIYDTTLAMYEILLDGGFDKGGLNFDSKVRRASFEESDLFYSYIAGMDAFARGLKVAARLIEDRVFEDFKERRYASYKEGLGKDIIDGKVGFKELEAYALENGVTPNVSGRQELLESRLNQYIMETK</sequence>
<keyword evidence="9 12" id="KW-0413">Isomerase</keyword>
<feature type="domain" description="Xylose isomerase-like TIM barrel" evidence="15">
    <location>
        <begin position="124"/>
        <end position="287"/>
    </location>
</feature>
<comment type="similarity">
    <text evidence="2 12 13">Belongs to the xylose isomerase family.</text>
</comment>
<feature type="binding site" evidence="12">
    <location>
        <position position="274"/>
    </location>
    <ligand>
        <name>Mg(2+)</name>
        <dbReference type="ChEBI" id="CHEBI:18420"/>
        <label>2</label>
    </ligand>
</feature>
<proteinExistence type="inferred from homology"/>
<evidence type="ECO:0000256" key="9">
    <source>
        <dbReference type="ARBA" id="ARBA00023235"/>
    </source>
</evidence>
<dbReference type="AlphaFoldDB" id="A0AAX2ZB89"/>
<evidence type="ECO:0000256" key="1">
    <source>
        <dbReference type="ARBA" id="ARBA00004496"/>
    </source>
</evidence>
<evidence type="ECO:0000256" key="13">
    <source>
        <dbReference type="RuleBase" id="RU000609"/>
    </source>
</evidence>
<keyword evidence="7 12" id="KW-0859">Xylose metabolism</keyword>
<comment type="cofactor">
    <cofactor evidence="12">
        <name>Mg(2+)</name>
        <dbReference type="ChEBI" id="CHEBI:18420"/>
    </cofactor>
    <text evidence="12">Binds 2 magnesium ions per subunit.</text>
</comment>
<reference evidence="16 17" key="1">
    <citation type="journal article" date="2023" name="Int. J. Syst. Evol. Microbiol.">
        <title>Terrisporobacter hibernicus sp. nov., isolated from bovine faeces in Northern Ireland.</title>
        <authorList>
            <person name="Mitchell M."/>
            <person name="Nguyen S.V."/>
            <person name="Connor M."/>
            <person name="Fairley D.J."/>
            <person name="Donoghue O."/>
            <person name="Marshall H."/>
            <person name="Koolman L."/>
            <person name="McMullan G."/>
            <person name="Schaffer K.E."/>
            <person name="McGrath J.W."/>
            <person name="Fanning S."/>
        </authorList>
    </citation>
    <scope>NUCLEOTIDE SEQUENCE [LARGE SCALE GENOMIC DNA]</scope>
    <source>
        <strain evidence="16 17">MCA3</strain>
    </source>
</reference>
<evidence type="ECO:0000256" key="12">
    <source>
        <dbReference type="HAMAP-Rule" id="MF_00455"/>
    </source>
</evidence>
<dbReference type="HAMAP" id="MF_00455">
    <property type="entry name" value="Xylose_isom_A"/>
    <property type="match status" value="1"/>
</dbReference>
<dbReference type="FunFam" id="3.20.20.150:FF:000002">
    <property type="entry name" value="Xylose isomerase"/>
    <property type="match status" value="1"/>
</dbReference>
<evidence type="ECO:0000313" key="16">
    <source>
        <dbReference type="EMBL" id="UEL46464.1"/>
    </source>
</evidence>
<feature type="binding site" evidence="12">
    <location>
        <position position="313"/>
    </location>
    <ligand>
        <name>Mg(2+)</name>
        <dbReference type="ChEBI" id="CHEBI:18420"/>
        <label>2</label>
    </ligand>
</feature>
<dbReference type="InterPro" id="IPR013022">
    <property type="entry name" value="Xyl_isomerase-like_TIM-brl"/>
</dbReference>
<dbReference type="PANTHER" id="PTHR48408">
    <property type="match status" value="1"/>
</dbReference>